<proteinExistence type="predicted"/>
<dbReference type="Proteomes" id="UP000228921">
    <property type="component" value="Unassembled WGS sequence"/>
</dbReference>
<organism evidence="1 2">
    <name type="scientific">Candidatus Thermofonsia Clade 1 bacterium</name>
    <dbReference type="NCBI Taxonomy" id="2364210"/>
    <lineage>
        <taxon>Bacteria</taxon>
        <taxon>Bacillati</taxon>
        <taxon>Chloroflexota</taxon>
        <taxon>Candidatus Thermofontia</taxon>
        <taxon>Candidatus Thermofonsia Clade 1</taxon>
    </lineage>
</organism>
<accession>A0A2M8P474</accession>
<sequence length="482" mass="52032">MGARMRHWLVGALIIAYALLPYGVTSAQATLRYGESVRGTLSAAQAEARYRFSGREGDAVLITVDSADPEALDPLVMLLDADQRQVFALDDNSGGGVHARLRHILPRNGDYLIKVIASPASQRLSGDFQLSLQLLNPPPTPSPLGEAPRLAPLNAGESLRAELSDQAPFRLYAVYAAAAQPLKVTLRLENNLPVGMYLYSYDFETRHVTAELTDQLTFTPNADSWYWLVVSRLGATGGVAYTLTREAEPPARPSLGEGVRLVAGMAQRGALSPRFATLYHFEAQRGSRADLLLQAQSALPALILLADERFEQVASGSGALRNIELERSGRHYVIVVRSGGVNDPASGEYTLTLSGALTPPLTPTPAPPPVLPIRSGEVLRGILDDQHYIAYYTFAGKRGELAQIALIAESGTLQPILYLYVYEGGEPRLLANAIADDTQARSARIEIRLPESATYLLVVTRYGAAQGTTQGAYAVQLTLIAQ</sequence>
<name>A0A2M8P474_9CHLR</name>
<dbReference type="EMBL" id="PGTK01000001">
    <property type="protein sequence ID" value="PJF32347.1"/>
    <property type="molecule type" value="Genomic_DNA"/>
</dbReference>
<dbReference type="AlphaFoldDB" id="A0A2M8P474"/>
<dbReference type="Gene3D" id="2.60.120.380">
    <property type="match status" value="2"/>
</dbReference>
<reference evidence="1 2" key="1">
    <citation type="submission" date="2017-11" db="EMBL/GenBank/DDBJ databases">
        <title>Evolution of Phototrophy in the Chloroflexi Phylum Driven by Horizontal Gene Transfer.</title>
        <authorList>
            <person name="Ward L.M."/>
            <person name="Hemp J."/>
            <person name="Shih P.M."/>
            <person name="Mcglynn S.E."/>
            <person name="Fischer W."/>
        </authorList>
    </citation>
    <scope>NUCLEOTIDE SEQUENCE [LARGE SCALE GENOMIC DNA]</scope>
    <source>
        <strain evidence="1">CP2_2F</strain>
    </source>
</reference>
<evidence type="ECO:0000313" key="2">
    <source>
        <dbReference type="Proteomes" id="UP000228921"/>
    </source>
</evidence>
<gene>
    <name evidence="1" type="ORF">CUN51_01580</name>
</gene>
<evidence type="ECO:0000313" key="1">
    <source>
        <dbReference type="EMBL" id="PJF32347.1"/>
    </source>
</evidence>
<protein>
    <recommendedName>
        <fullName evidence="3">Peptidase C-terminal archaeal/bacterial domain-containing protein</fullName>
    </recommendedName>
</protein>
<evidence type="ECO:0008006" key="3">
    <source>
        <dbReference type="Google" id="ProtNLM"/>
    </source>
</evidence>
<comment type="caution">
    <text evidence="1">The sequence shown here is derived from an EMBL/GenBank/DDBJ whole genome shotgun (WGS) entry which is preliminary data.</text>
</comment>